<proteinExistence type="inferred from homology"/>
<dbReference type="InterPro" id="IPR042185">
    <property type="entry name" value="Serpin_sf_2"/>
</dbReference>
<feature type="domain" description="Serpin" evidence="3">
    <location>
        <begin position="20"/>
        <end position="347"/>
    </location>
</feature>
<dbReference type="PaxDb" id="4097-A0A1S4BBB9"/>
<reference evidence="4" key="1">
    <citation type="submission" date="2025-08" db="UniProtKB">
        <authorList>
            <consortium name="RefSeq"/>
        </authorList>
    </citation>
    <scope>IDENTIFICATION</scope>
</reference>
<dbReference type="InterPro" id="IPR042178">
    <property type="entry name" value="Serpin_sf_1"/>
</dbReference>
<comment type="similarity">
    <text evidence="1 2">Belongs to the serpin family.</text>
</comment>
<dbReference type="OrthoDB" id="1063785at2759"/>
<evidence type="ECO:0000256" key="1">
    <source>
        <dbReference type="ARBA" id="ARBA00009500"/>
    </source>
</evidence>
<dbReference type="Gene3D" id="2.10.310.10">
    <property type="entry name" value="Serpins superfamily"/>
    <property type="match status" value="1"/>
</dbReference>
<dbReference type="Gene3D" id="2.30.39.10">
    <property type="entry name" value="Alpha-1-antitrypsin, domain 1"/>
    <property type="match status" value="1"/>
</dbReference>
<dbReference type="PANTHER" id="PTHR11461">
    <property type="entry name" value="SERINE PROTEASE INHIBITOR, SERPIN"/>
    <property type="match status" value="1"/>
</dbReference>
<accession>A0A1S4BBB9</accession>
<dbReference type="GO" id="GO:0004867">
    <property type="term" value="F:serine-type endopeptidase inhibitor activity"/>
    <property type="evidence" value="ECO:0007669"/>
    <property type="project" value="InterPro"/>
</dbReference>
<evidence type="ECO:0000259" key="3">
    <source>
        <dbReference type="SMART" id="SM00093"/>
    </source>
</evidence>
<dbReference type="GO" id="GO:0005615">
    <property type="term" value="C:extracellular space"/>
    <property type="evidence" value="ECO:0000318"/>
    <property type="project" value="GO_Central"/>
</dbReference>
<sequence length="359" mass="41028">MEKQKEQKKDFCAQVTGELMLKEIQKGFNAENIVLSPLSYTVVLNMTAAEATGPTLKQMLEYLAVEKIDYLNTKFLDMAAIATTNSDGGPDVCFLSALWVEQQLRLKKSYQELVKNVYKTRAKSVDFEKKGTWKDNFIERLTQNKDFYLLNGDKVSVPFMTGCHNYLYGSFESYQAVKISYEKGKDDKKDFSMYFFLPNERDGLPSLLKKVNSDSNFFTQDFELWKETLDAFCIPKFKFSFTTEEGEKAMQEMGMTLPFEKTCKDLTEVVENKNVSLYVSMIIQKAFVEIDEKCTEAAVVTFESEDDLGCCLYQSPPKKFVADQSFLFMIREEITRSVLFTGAVLNPLLNGSDDTTTMA</sequence>
<gene>
    <name evidence="4" type="primary">LOC107806474</name>
</gene>
<dbReference type="SMART" id="SM00093">
    <property type="entry name" value="SERPIN"/>
    <property type="match status" value="1"/>
</dbReference>
<name>A0A1S4BBB9_TOBAC</name>
<dbReference type="KEGG" id="nta:107806474"/>
<dbReference type="OMA" id="TLDAFCI"/>
<dbReference type="InterPro" id="IPR000215">
    <property type="entry name" value="Serpin_fam"/>
</dbReference>
<evidence type="ECO:0000256" key="2">
    <source>
        <dbReference type="RuleBase" id="RU000411"/>
    </source>
</evidence>
<organism evidence="4">
    <name type="scientific">Nicotiana tabacum</name>
    <name type="common">Common tobacco</name>
    <dbReference type="NCBI Taxonomy" id="4097"/>
    <lineage>
        <taxon>Eukaryota</taxon>
        <taxon>Viridiplantae</taxon>
        <taxon>Streptophyta</taxon>
        <taxon>Embryophyta</taxon>
        <taxon>Tracheophyta</taxon>
        <taxon>Spermatophyta</taxon>
        <taxon>Magnoliopsida</taxon>
        <taxon>eudicotyledons</taxon>
        <taxon>Gunneridae</taxon>
        <taxon>Pentapetalae</taxon>
        <taxon>asterids</taxon>
        <taxon>lamiids</taxon>
        <taxon>Solanales</taxon>
        <taxon>Solanaceae</taxon>
        <taxon>Nicotianoideae</taxon>
        <taxon>Nicotianeae</taxon>
        <taxon>Nicotiana</taxon>
    </lineage>
</organism>
<dbReference type="SUPFAM" id="SSF56574">
    <property type="entry name" value="Serpins"/>
    <property type="match status" value="1"/>
</dbReference>
<dbReference type="RefSeq" id="XP_016486116.1">
    <property type="nucleotide sequence ID" value="XM_016630630.1"/>
</dbReference>
<dbReference type="InterPro" id="IPR023796">
    <property type="entry name" value="Serpin_dom"/>
</dbReference>
<dbReference type="Gene3D" id="3.30.497.10">
    <property type="entry name" value="Antithrombin, subunit I, domain 2"/>
    <property type="match status" value="1"/>
</dbReference>
<dbReference type="Gene3D" id="6.20.40.10">
    <property type="match status" value="1"/>
</dbReference>
<dbReference type="InterPro" id="IPR036186">
    <property type="entry name" value="Serpin_sf"/>
</dbReference>
<dbReference type="Pfam" id="PF00079">
    <property type="entry name" value="Serpin"/>
    <property type="match status" value="1"/>
</dbReference>
<dbReference type="PROSITE" id="PS00284">
    <property type="entry name" value="SERPIN"/>
    <property type="match status" value="1"/>
</dbReference>
<protein>
    <submittedName>
        <fullName evidence="4">Serpin-Z10-like</fullName>
    </submittedName>
</protein>
<evidence type="ECO:0000313" key="4">
    <source>
        <dbReference type="RefSeq" id="XP_016486116.1"/>
    </source>
</evidence>
<dbReference type="InterPro" id="IPR023795">
    <property type="entry name" value="Serpin_CS"/>
</dbReference>
<dbReference type="PANTHER" id="PTHR11461:SF315">
    <property type="entry name" value="SERPIN-Z3-LIKE"/>
    <property type="match status" value="1"/>
</dbReference>
<dbReference type="AlphaFoldDB" id="A0A1S4BBB9"/>